<evidence type="ECO:0000313" key="4">
    <source>
        <dbReference type="Proteomes" id="UP000185984"/>
    </source>
</evidence>
<accession>A0A1U7HVC2</accession>
<keyword evidence="2" id="KW-0732">Signal</keyword>
<evidence type="ECO:0000313" key="3">
    <source>
        <dbReference type="EMBL" id="OKH27478.1"/>
    </source>
</evidence>
<dbReference type="AlphaFoldDB" id="A0A1U7HVC2"/>
<comment type="caution">
    <text evidence="3">The sequence shown here is derived from an EMBL/GenBank/DDBJ whole genome shotgun (WGS) entry which is preliminary data.</text>
</comment>
<evidence type="ECO:0008006" key="5">
    <source>
        <dbReference type="Google" id="ProtNLM"/>
    </source>
</evidence>
<proteinExistence type="predicted"/>
<feature type="region of interest" description="Disordered" evidence="1">
    <location>
        <begin position="101"/>
        <end position="126"/>
    </location>
</feature>
<dbReference type="OrthoDB" id="513318at2"/>
<dbReference type="EMBL" id="MRCC01000006">
    <property type="protein sequence ID" value="OKH27478.1"/>
    <property type="molecule type" value="Genomic_DNA"/>
</dbReference>
<dbReference type="RefSeq" id="WP_073549138.1">
    <property type="nucleotide sequence ID" value="NZ_CAWMVK010000040.1"/>
</dbReference>
<feature type="chain" id="PRO_5013182796" description="Low temperature-induced protein" evidence="2">
    <location>
        <begin position="35"/>
        <end position="126"/>
    </location>
</feature>
<protein>
    <recommendedName>
        <fullName evidence="5">Low temperature-induced protein</fullName>
    </recommendedName>
</protein>
<evidence type="ECO:0000256" key="1">
    <source>
        <dbReference type="SAM" id="MobiDB-lite"/>
    </source>
</evidence>
<organism evidence="3 4">
    <name type="scientific">Chroogloeocystis siderophila 5.2 s.c.1</name>
    <dbReference type="NCBI Taxonomy" id="247279"/>
    <lineage>
        <taxon>Bacteria</taxon>
        <taxon>Bacillati</taxon>
        <taxon>Cyanobacteriota</taxon>
        <taxon>Cyanophyceae</taxon>
        <taxon>Oscillatoriophycideae</taxon>
        <taxon>Chroococcales</taxon>
        <taxon>Chroococcaceae</taxon>
        <taxon>Chroogloeocystis</taxon>
    </lineage>
</organism>
<name>A0A1U7HVC2_9CHRO</name>
<dbReference type="Proteomes" id="UP000185984">
    <property type="component" value="Unassembled WGS sequence"/>
</dbReference>
<feature type="signal peptide" evidence="2">
    <location>
        <begin position="1"/>
        <end position="34"/>
    </location>
</feature>
<evidence type="ECO:0000256" key="2">
    <source>
        <dbReference type="SAM" id="SignalP"/>
    </source>
</evidence>
<reference evidence="3 4" key="1">
    <citation type="submission" date="2016-11" db="EMBL/GenBank/DDBJ databases">
        <title>Draft Genome Sequences of Nine Cyanobacterial Strains from Diverse Habitats.</title>
        <authorList>
            <person name="Zhu T."/>
            <person name="Hou S."/>
            <person name="Lu X."/>
            <person name="Hess W.R."/>
        </authorList>
    </citation>
    <scope>NUCLEOTIDE SEQUENCE [LARGE SCALE GENOMIC DNA]</scope>
    <source>
        <strain evidence="3 4">5.2 s.c.1</strain>
    </source>
</reference>
<dbReference type="STRING" id="247279.NIES1031_09375"/>
<keyword evidence="4" id="KW-1185">Reference proteome</keyword>
<gene>
    <name evidence="3" type="ORF">NIES1031_09375</name>
</gene>
<sequence length="126" mass="14140">MKRSWLQRIKLRQIVTVFLVALTFMVSTAMQVQAEPVTPEATAYQVDRVDSQGRPKAEKLKEEAEKAEKLLEEEGYKSATKTAAEKAQDNNKGFFENVKEKLNLDEPIDPGTKQAAEQLKEAVTGD</sequence>